<protein>
    <recommendedName>
        <fullName evidence="6">MYXO-CTERM domain-containing protein</fullName>
    </recommendedName>
</protein>
<proteinExistence type="predicted"/>
<reference evidence="4 5" key="1">
    <citation type="submission" date="2020-08" db="EMBL/GenBank/DDBJ databases">
        <title>Sequencing the genomes of 1000 actinobacteria strains.</title>
        <authorList>
            <person name="Klenk H.-P."/>
        </authorList>
    </citation>
    <scope>NUCLEOTIDE SEQUENCE [LARGE SCALE GENOMIC DNA]</scope>
    <source>
        <strain evidence="4 5">DSM 43851</strain>
    </source>
</reference>
<evidence type="ECO:0000313" key="5">
    <source>
        <dbReference type="Proteomes" id="UP000585638"/>
    </source>
</evidence>
<keyword evidence="5" id="KW-1185">Reference proteome</keyword>
<dbReference type="RefSeq" id="WP_184866166.1">
    <property type="nucleotide sequence ID" value="NZ_BAAAWY010000029.1"/>
</dbReference>
<feature type="signal peptide" evidence="3">
    <location>
        <begin position="1"/>
        <end position="20"/>
    </location>
</feature>
<comment type="caution">
    <text evidence="4">The sequence shown here is derived from an EMBL/GenBank/DDBJ whole genome shotgun (WGS) entry which is preliminary data.</text>
</comment>
<keyword evidence="2" id="KW-0472">Membrane</keyword>
<organism evidence="4 5">
    <name type="scientific">Kutzneria kofuensis</name>
    <dbReference type="NCBI Taxonomy" id="103725"/>
    <lineage>
        <taxon>Bacteria</taxon>
        <taxon>Bacillati</taxon>
        <taxon>Actinomycetota</taxon>
        <taxon>Actinomycetes</taxon>
        <taxon>Pseudonocardiales</taxon>
        <taxon>Pseudonocardiaceae</taxon>
        <taxon>Kutzneria</taxon>
    </lineage>
</organism>
<keyword evidence="2" id="KW-1133">Transmembrane helix</keyword>
<dbReference type="EMBL" id="JACHIR010000001">
    <property type="protein sequence ID" value="MBB5894285.1"/>
    <property type="molecule type" value="Genomic_DNA"/>
</dbReference>
<feature type="chain" id="PRO_5031350988" description="MYXO-CTERM domain-containing protein" evidence="3">
    <location>
        <begin position="21"/>
        <end position="112"/>
    </location>
</feature>
<dbReference type="AlphaFoldDB" id="A0A7W9KKN0"/>
<evidence type="ECO:0000256" key="1">
    <source>
        <dbReference type="SAM" id="MobiDB-lite"/>
    </source>
</evidence>
<feature type="region of interest" description="Disordered" evidence="1">
    <location>
        <begin position="16"/>
        <end position="83"/>
    </location>
</feature>
<evidence type="ECO:0000313" key="4">
    <source>
        <dbReference type="EMBL" id="MBB5894285.1"/>
    </source>
</evidence>
<evidence type="ECO:0008006" key="6">
    <source>
        <dbReference type="Google" id="ProtNLM"/>
    </source>
</evidence>
<keyword evidence="2" id="KW-0812">Transmembrane</keyword>
<feature type="transmembrane region" description="Helical" evidence="2">
    <location>
        <begin position="87"/>
        <end position="109"/>
    </location>
</feature>
<gene>
    <name evidence="4" type="ORF">BJ998_005481</name>
</gene>
<evidence type="ECO:0000256" key="2">
    <source>
        <dbReference type="SAM" id="Phobius"/>
    </source>
</evidence>
<evidence type="ECO:0000256" key="3">
    <source>
        <dbReference type="SAM" id="SignalP"/>
    </source>
</evidence>
<name>A0A7W9KKN0_9PSEU</name>
<accession>A0A7W9KKN0</accession>
<keyword evidence="3" id="KW-0732">Signal</keyword>
<sequence length="112" mass="11149">MHALAAAAVAAALVAAPAAASPDHATRPYQQSLEGRKGAGAPPPSVTQRYVLTLPGSPSRGTGLHGSYADRDNPAPAGDSPPPSPGMIVLLAVLALVGAGALMVAPRWLRGQ</sequence>
<dbReference type="Proteomes" id="UP000585638">
    <property type="component" value="Unassembled WGS sequence"/>
</dbReference>